<feature type="compositionally biased region" description="Low complexity" evidence="1">
    <location>
        <begin position="132"/>
        <end position="149"/>
    </location>
</feature>
<accession>A0A9E6MQQ1</accession>
<keyword evidence="5" id="KW-1185">Reference proteome</keyword>
<gene>
    <name evidence="3" type="ORF">GMI68_05385</name>
    <name evidence="4" type="ORF">J7S26_07485</name>
</gene>
<dbReference type="AlphaFoldDB" id="A0A9E6MQQ1"/>
<feature type="chain" id="PRO_5039419026" evidence="2">
    <location>
        <begin position="36"/>
        <end position="764"/>
    </location>
</feature>
<dbReference type="Proteomes" id="UP000671910">
    <property type="component" value="Chromosome"/>
</dbReference>
<evidence type="ECO:0000313" key="4">
    <source>
        <dbReference type="EMBL" id="QTU84184.1"/>
    </source>
</evidence>
<dbReference type="InterPro" id="IPR019198">
    <property type="entry name" value="Beta_propeller_containing"/>
</dbReference>
<evidence type="ECO:0000313" key="6">
    <source>
        <dbReference type="Proteomes" id="UP000671910"/>
    </source>
</evidence>
<dbReference type="PROSITE" id="PS51257">
    <property type="entry name" value="PROKAR_LIPOPROTEIN"/>
    <property type="match status" value="1"/>
</dbReference>
<evidence type="ECO:0000256" key="2">
    <source>
        <dbReference type="SAM" id="SignalP"/>
    </source>
</evidence>
<reference evidence="4" key="2">
    <citation type="submission" date="2021-04" db="EMBL/GenBank/DDBJ databases">
        <title>Novel species in family Eggerthellaceae.</title>
        <authorList>
            <person name="Zhang G."/>
        </authorList>
    </citation>
    <scope>NUCLEOTIDE SEQUENCE</scope>
    <source>
        <strain evidence="4">Zg-886</strain>
    </source>
</reference>
<evidence type="ECO:0000256" key="1">
    <source>
        <dbReference type="SAM" id="MobiDB-lite"/>
    </source>
</evidence>
<organism evidence="4 6">
    <name type="scientific">Xiamenia xianingshaonis</name>
    <dbReference type="NCBI Taxonomy" id="2682776"/>
    <lineage>
        <taxon>Bacteria</taxon>
        <taxon>Bacillati</taxon>
        <taxon>Actinomycetota</taxon>
        <taxon>Coriobacteriia</taxon>
        <taxon>Eggerthellales</taxon>
        <taxon>Eggerthellaceae</taxon>
        <taxon>Xiamenia</taxon>
    </lineage>
</organism>
<evidence type="ECO:0000313" key="5">
    <source>
        <dbReference type="Proteomes" id="UP000636394"/>
    </source>
</evidence>
<reference evidence="3 5" key="1">
    <citation type="submission" date="2019-11" db="EMBL/GenBank/DDBJ databases">
        <title>Eggerthellaceae novel genus isolated from the rectal contents of marmort.</title>
        <authorList>
            <person name="Zhang G."/>
        </authorList>
    </citation>
    <scope>NUCLEOTIDE SEQUENCE [LARGE SCALE GENOMIC DNA]</scope>
    <source>
        <strain evidence="5">zg-886</strain>
        <strain evidence="3">Zg-886</strain>
    </source>
</reference>
<name>A0A9E6MQQ1_9ACTN</name>
<dbReference type="Proteomes" id="UP000636394">
    <property type="component" value="Unassembled WGS sequence"/>
</dbReference>
<proteinExistence type="predicted"/>
<dbReference type="KEGG" id="ebz:J7S26_07485"/>
<dbReference type="EMBL" id="WPCR01000006">
    <property type="protein sequence ID" value="NHM14203.1"/>
    <property type="molecule type" value="Genomic_DNA"/>
</dbReference>
<feature type="region of interest" description="Disordered" evidence="1">
    <location>
        <begin position="86"/>
        <end position="166"/>
    </location>
</feature>
<feature type="region of interest" description="Disordered" evidence="1">
    <location>
        <begin position="35"/>
        <end position="54"/>
    </location>
</feature>
<dbReference type="Pfam" id="PF09826">
    <property type="entry name" value="Beta_propel"/>
    <property type="match status" value="1"/>
</dbReference>
<dbReference type="EMBL" id="CP072829">
    <property type="protein sequence ID" value="QTU84184.1"/>
    <property type="molecule type" value="Genomic_DNA"/>
</dbReference>
<keyword evidence="2" id="KW-0732">Signal</keyword>
<feature type="signal peptide" evidence="2">
    <location>
        <begin position="1"/>
        <end position="35"/>
    </location>
</feature>
<feature type="region of interest" description="Disordered" evidence="1">
    <location>
        <begin position="263"/>
        <end position="283"/>
    </location>
</feature>
<evidence type="ECO:0000313" key="3">
    <source>
        <dbReference type="EMBL" id="NHM14203.1"/>
    </source>
</evidence>
<sequence length="764" mass="80301">MIRPVAFPALPALQKGLATALALALAATLGGCSTAGDPGGSNDPGQEPGQTAPASEFAPVEEVHAASDYDEVYHILDSANAAMQAEQAAWESDRGTDGAAPESADATSIGSADAAASKNESASEPEAETQSETTASVSADAATGTAADAEAPDHSDTNVQVEGIDEGDIVKTDGEYLYRLSAGQDVVILSADGADSAEVARISLPFETTSDDGTVSSSWPAALYLHDGKLVVVRTVNYWKEGQHRVMPILGAEVGKTAAAAEEGKAEANSADATAEPETAGEPVTITGMGGVTEPHGSALSASRTLIDVYDVSDPASPAALYSVAQDGAYHDSRLMDGSLTLLTSSYVWDFDAAKADDPATYVPCTYDDQEKATPVAADDVCILPGKDAYGHESYTTVSLIDLAAGTFSDSLTMLGEAEQVYMSPSALYVTQSAWEETESEPYEESVYTATDIESSTSTTITRLPLGDGTIDLGASCTLPGYLRNQFNMDEYDGNLRVALNDSRTKGRQLEDPSHGVSSYEYLEETQVNALYVLNESMETIGSIEDMAPGEEIKSVRFDGATGYVVTFKQIDPLFAIDLSDPQNPAVLSALKIPGFSSYLHPFGEGRLLGFGQTVEDDAATSLKLSMFDTSDPTDVREIAQLPIDGDYSDGLYDHKAVFVSAEHGIIGVPVDEGYQLFTYTDADGFAPFPLSDDGDALGAQTLGAHAQPRGLFSGDDLYVCSDWTLVAYGLADGELLTVLPFKDQPEPTAYDSEETGQASAIVE</sequence>
<protein>
    <submittedName>
        <fullName evidence="4">Beta-propeller domain-containing protein</fullName>
    </submittedName>
</protein>
<dbReference type="RefSeq" id="WP_166339394.1">
    <property type="nucleotide sequence ID" value="NZ_CP072829.1"/>
</dbReference>